<feature type="transmembrane region" description="Helical" evidence="7">
    <location>
        <begin position="22"/>
        <end position="44"/>
    </location>
</feature>
<feature type="region of interest" description="Disordered" evidence="6">
    <location>
        <begin position="295"/>
        <end position="328"/>
    </location>
</feature>
<reference evidence="9 10" key="1">
    <citation type="journal article" date="2020" name="Microbiol. Resour. Announc.">
        <title>Draft Genome Sequence of a Cladosporium Species Isolated from the Mesophotic Ascidian Didemnum maculosum.</title>
        <authorList>
            <person name="Gioti A."/>
            <person name="Siaperas R."/>
            <person name="Nikolaivits E."/>
            <person name="Le Goff G."/>
            <person name="Ouazzani J."/>
            <person name="Kotoulas G."/>
            <person name="Topakas E."/>
        </authorList>
    </citation>
    <scope>NUCLEOTIDE SEQUENCE [LARGE SCALE GENOMIC DNA]</scope>
    <source>
        <strain evidence="9 10">TM138-S3</strain>
    </source>
</reference>
<dbReference type="PANTHER" id="PTHR33048:SF47">
    <property type="entry name" value="INTEGRAL MEMBRANE PROTEIN-RELATED"/>
    <property type="match status" value="1"/>
</dbReference>
<evidence type="ECO:0000256" key="1">
    <source>
        <dbReference type="ARBA" id="ARBA00004141"/>
    </source>
</evidence>
<evidence type="ECO:0000256" key="5">
    <source>
        <dbReference type="ARBA" id="ARBA00038359"/>
    </source>
</evidence>
<dbReference type="Proteomes" id="UP000803884">
    <property type="component" value="Unassembled WGS sequence"/>
</dbReference>
<feature type="compositionally biased region" description="Polar residues" evidence="6">
    <location>
        <begin position="309"/>
        <end position="325"/>
    </location>
</feature>
<feature type="transmembrane region" description="Helical" evidence="7">
    <location>
        <begin position="56"/>
        <end position="77"/>
    </location>
</feature>
<dbReference type="GeneID" id="96003118"/>
<dbReference type="AlphaFoldDB" id="A0AB34KXK1"/>
<dbReference type="InterPro" id="IPR049326">
    <property type="entry name" value="Rhodopsin_dom_fungi"/>
</dbReference>
<evidence type="ECO:0000259" key="8">
    <source>
        <dbReference type="Pfam" id="PF20684"/>
    </source>
</evidence>
<dbReference type="PANTHER" id="PTHR33048">
    <property type="entry name" value="PTH11-LIKE INTEGRAL MEMBRANE PROTEIN (AFU_ORTHOLOGUE AFUA_5G11245)"/>
    <property type="match status" value="1"/>
</dbReference>
<evidence type="ECO:0000256" key="2">
    <source>
        <dbReference type="ARBA" id="ARBA00022692"/>
    </source>
</evidence>
<dbReference type="EMBL" id="JAAQHG020000004">
    <property type="protein sequence ID" value="KAL1589748.1"/>
    <property type="molecule type" value="Genomic_DNA"/>
</dbReference>
<comment type="subcellular location">
    <subcellularLocation>
        <location evidence="1">Membrane</location>
        <topology evidence="1">Multi-pass membrane protein</topology>
    </subcellularLocation>
</comment>
<feature type="transmembrane region" description="Helical" evidence="7">
    <location>
        <begin position="215"/>
        <end position="241"/>
    </location>
</feature>
<accession>A0AB34KXK1</accession>
<evidence type="ECO:0000256" key="4">
    <source>
        <dbReference type="ARBA" id="ARBA00023136"/>
    </source>
</evidence>
<comment type="caution">
    <text evidence="9">The sequence shown here is derived from an EMBL/GenBank/DDBJ whole genome shotgun (WGS) entry which is preliminary data.</text>
</comment>
<comment type="similarity">
    <text evidence="5">Belongs to the SAT4 family.</text>
</comment>
<gene>
    <name evidence="9" type="ORF">WHR41_01674</name>
</gene>
<feature type="transmembrane region" description="Helical" evidence="7">
    <location>
        <begin position="134"/>
        <end position="161"/>
    </location>
</feature>
<organism evidence="9 10">
    <name type="scientific">Cladosporium halotolerans</name>
    <dbReference type="NCBI Taxonomy" id="1052096"/>
    <lineage>
        <taxon>Eukaryota</taxon>
        <taxon>Fungi</taxon>
        <taxon>Dikarya</taxon>
        <taxon>Ascomycota</taxon>
        <taxon>Pezizomycotina</taxon>
        <taxon>Dothideomycetes</taxon>
        <taxon>Dothideomycetidae</taxon>
        <taxon>Cladosporiales</taxon>
        <taxon>Cladosporiaceae</taxon>
        <taxon>Cladosporium</taxon>
    </lineage>
</organism>
<keyword evidence="3 7" id="KW-1133">Transmembrane helix</keyword>
<protein>
    <recommendedName>
        <fullName evidence="8">Rhodopsin domain-containing protein</fullName>
    </recommendedName>
</protein>
<name>A0AB34KXK1_9PEZI</name>
<evidence type="ECO:0000313" key="9">
    <source>
        <dbReference type="EMBL" id="KAL1589748.1"/>
    </source>
</evidence>
<feature type="transmembrane region" description="Helical" evidence="7">
    <location>
        <begin position="97"/>
        <end position="122"/>
    </location>
</feature>
<feature type="transmembrane region" description="Helical" evidence="7">
    <location>
        <begin position="181"/>
        <end position="203"/>
    </location>
</feature>
<evidence type="ECO:0000256" key="6">
    <source>
        <dbReference type="SAM" id="MobiDB-lite"/>
    </source>
</evidence>
<dbReference type="GO" id="GO:0016020">
    <property type="term" value="C:membrane"/>
    <property type="evidence" value="ECO:0007669"/>
    <property type="project" value="UniProtKB-SubCell"/>
</dbReference>
<feature type="domain" description="Rhodopsin" evidence="8">
    <location>
        <begin position="40"/>
        <end position="279"/>
    </location>
</feature>
<evidence type="ECO:0000313" key="10">
    <source>
        <dbReference type="Proteomes" id="UP000803884"/>
    </source>
</evidence>
<dbReference type="Pfam" id="PF20684">
    <property type="entry name" value="Fung_rhodopsin"/>
    <property type="match status" value="1"/>
</dbReference>
<evidence type="ECO:0000256" key="7">
    <source>
        <dbReference type="SAM" id="Phobius"/>
    </source>
</evidence>
<keyword evidence="10" id="KW-1185">Reference proteome</keyword>
<keyword evidence="2 7" id="KW-0812">Transmembrane</keyword>
<keyword evidence="4 7" id="KW-0472">Membrane</keyword>
<dbReference type="RefSeq" id="XP_069232853.1">
    <property type="nucleotide sequence ID" value="XM_069370280.1"/>
</dbReference>
<sequence length="466" mass="51645">MDVVPTGMEDTASISGHTSQGAIYAVCIIFTLFMGLIVAARIFTRTLVAKQAGLDDALIVVAAVFSILSCIMTYREAVEGMGKHVWDPSIDLITMSLFFWGALWSYYAALGFTKLSILLQYLRIFPQITFRRICFVMIGITVFWTLWAVFSSMIMCLPVSVFWTTKDFFHDPRCLPRLETWYANAAINLVSDFVTALLPIGVIRSLEIPKRQKKLLYAVFCIGFITCIISALRLVFIYPMTTNMDQTWHSPMFSIWSCVEMNVAIFCSCAPTLKGLIQRVWPKFLSTIGSRYASARGSGQGSSGREDSQATAVNSKTSASGSSNDSLHKANDISHVEAQSCEKPASGFLGFRRSLFKPFSKGTNHSLASCYGNSNSDDDIMFEDDSARLRKGSSTPSKMYEDDKGIEVQTTVDQYIEPRAPSRASRASRADEATKTSVHGAGSVAMSPFEDDEQEERDLQRAAWSS</sequence>
<proteinExistence type="inferred from homology"/>
<dbReference type="InterPro" id="IPR052337">
    <property type="entry name" value="SAT4-like"/>
</dbReference>
<evidence type="ECO:0000256" key="3">
    <source>
        <dbReference type="ARBA" id="ARBA00022989"/>
    </source>
</evidence>
<feature type="region of interest" description="Disordered" evidence="6">
    <location>
        <begin position="389"/>
        <end position="466"/>
    </location>
</feature>
<feature type="compositionally biased region" description="Low complexity" evidence="6">
    <location>
        <begin position="418"/>
        <end position="427"/>
    </location>
</feature>